<evidence type="ECO:0000256" key="1">
    <source>
        <dbReference type="ARBA" id="ARBA00022801"/>
    </source>
</evidence>
<dbReference type="Proteomes" id="UP000018433">
    <property type="component" value="Unassembled WGS sequence"/>
</dbReference>
<dbReference type="PANTHER" id="PTHR48081">
    <property type="entry name" value="AB HYDROLASE SUPERFAMILY PROTEIN C4A8.06C"/>
    <property type="match status" value="1"/>
</dbReference>
<dbReference type="PANTHER" id="PTHR48081:SF6">
    <property type="entry name" value="PEPTIDASE S9 PROLYL OLIGOPEPTIDASE CATALYTIC DOMAIN-CONTAINING PROTEIN"/>
    <property type="match status" value="1"/>
</dbReference>
<evidence type="ECO:0000313" key="5">
    <source>
        <dbReference type="Proteomes" id="UP000018433"/>
    </source>
</evidence>
<feature type="signal peptide" evidence="2">
    <location>
        <begin position="1"/>
        <end position="26"/>
    </location>
</feature>
<gene>
    <name evidence="4" type="ORF">F950_02260</name>
</gene>
<evidence type="ECO:0000256" key="2">
    <source>
        <dbReference type="SAM" id="SignalP"/>
    </source>
</evidence>
<reference evidence="4 5" key="1">
    <citation type="submission" date="2013-02" db="EMBL/GenBank/DDBJ databases">
        <title>The Genome Sequence of Acinetobacter soli NIPH 2899.</title>
        <authorList>
            <consortium name="The Broad Institute Genome Sequencing Platform"/>
            <consortium name="The Broad Institute Genome Sequencing Center for Infectious Disease"/>
            <person name="Cerqueira G."/>
            <person name="Feldgarden M."/>
            <person name="Courvalin P."/>
            <person name="Perichon B."/>
            <person name="Grillot-Courvalin C."/>
            <person name="Clermont D."/>
            <person name="Rocha E."/>
            <person name="Yoon E.-J."/>
            <person name="Nemec A."/>
            <person name="Walker B."/>
            <person name="Young S.K."/>
            <person name="Zeng Q."/>
            <person name="Gargeya S."/>
            <person name="Fitzgerald M."/>
            <person name="Haas B."/>
            <person name="Abouelleil A."/>
            <person name="Alvarado L."/>
            <person name="Arachchi H.M."/>
            <person name="Berlin A.M."/>
            <person name="Chapman S.B."/>
            <person name="Dewar J."/>
            <person name="Goldberg J."/>
            <person name="Griggs A."/>
            <person name="Gujja S."/>
            <person name="Hansen M."/>
            <person name="Howarth C."/>
            <person name="Imamovic A."/>
            <person name="Larimer J."/>
            <person name="McCowan C."/>
            <person name="Murphy C."/>
            <person name="Neiman D."/>
            <person name="Pearson M."/>
            <person name="Priest M."/>
            <person name="Roberts A."/>
            <person name="Saif S."/>
            <person name="Shea T."/>
            <person name="Sisk P."/>
            <person name="Sykes S."/>
            <person name="Wortman J."/>
            <person name="Nusbaum C."/>
            <person name="Birren B."/>
        </authorList>
    </citation>
    <scope>NUCLEOTIDE SEQUENCE [LARGE SCALE GENOMIC DNA]</scope>
    <source>
        <strain evidence="4 5">NIPH 2899</strain>
    </source>
</reference>
<evidence type="ECO:0000259" key="3">
    <source>
        <dbReference type="Pfam" id="PF07859"/>
    </source>
</evidence>
<accession>A0ABN0JW48</accession>
<organism evidence="4 5">
    <name type="scientific">Acinetobacter soli NIPH 2899</name>
    <dbReference type="NCBI Taxonomy" id="1217677"/>
    <lineage>
        <taxon>Bacteria</taxon>
        <taxon>Pseudomonadati</taxon>
        <taxon>Pseudomonadota</taxon>
        <taxon>Gammaproteobacteria</taxon>
        <taxon>Moraxellales</taxon>
        <taxon>Moraxellaceae</taxon>
        <taxon>Acinetobacter</taxon>
    </lineage>
</organism>
<keyword evidence="2" id="KW-0732">Signal</keyword>
<name>A0ABN0JW48_9GAMM</name>
<sequence>MKNFKVFLSGIIFFAVMTSMTSLVNAQSHVHDKNIIQLYPTDIVQSLGVPEREETLQNGEILIYDVSEPTIEVFKPAPNKSNGTAVIVVPGGGFVAISYKFGGTEIAKELNKHGITAFVLKHRTIKSGNGPMHIPQIHMKEMELIMSRAKTGHPIEVPSLAGEPNTIEDGIQALEIIRHRAREFSIDPHKVGILGFSSGAYLAADLAIGAKESRPDFVGLIYGGLRTPIPRDAPPAFIAGAGDDEYQPNDPLLLYTAWRKVNVPAELHLYERGGHGFDLRKTGNTSDHWFQDFIWWLQSRKLLN</sequence>
<proteinExistence type="predicted"/>
<comment type="caution">
    <text evidence="4">The sequence shown here is derived from an EMBL/GenBank/DDBJ whole genome shotgun (WGS) entry which is preliminary data.</text>
</comment>
<feature type="chain" id="PRO_5045549584" description="Alpha/beta hydrolase fold-3 domain-containing protein" evidence="2">
    <location>
        <begin position="27"/>
        <end position="304"/>
    </location>
</feature>
<feature type="domain" description="Alpha/beta hydrolase fold-3" evidence="3">
    <location>
        <begin position="164"/>
        <end position="225"/>
    </location>
</feature>
<dbReference type="InterPro" id="IPR029058">
    <property type="entry name" value="AB_hydrolase_fold"/>
</dbReference>
<dbReference type="InterPro" id="IPR050300">
    <property type="entry name" value="GDXG_lipolytic_enzyme"/>
</dbReference>
<dbReference type="InterPro" id="IPR013094">
    <property type="entry name" value="AB_hydrolase_3"/>
</dbReference>
<keyword evidence="5" id="KW-1185">Reference proteome</keyword>
<evidence type="ECO:0000313" key="4">
    <source>
        <dbReference type="EMBL" id="ENV59707.1"/>
    </source>
</evidence>
<keyword evidence="1" id="KW-0378">Hydrolase</keyword>
<dbReference type="SUPFAM" id="SSF53474">
    <property type="entry name" value="alpha/beta-Hydrolases"/>
    <property type="match status" value="1"/>
</dbReference>
<dbReference type="Gene3D" id="3.40.50.1820">
    <property type="entry name" value="alpha/beta hydrolase"/>
    <property type="match status" value="1"/>
</dbReference>
<protein>
    <recommendedName>
        <fullName evidence="3">Alpha/beta hydrolase fold-3 domain-containing protein</fullName>
    </recommendedName>
</protein>
<dbReference type="EMBL" id="APPV01000011">
    <property type="protein sequence ID" value="ENV59707.1"/>
    <property type="molecule type" value="Genomic_DNA"/>
</dbReference>
<dbReference type="Pfam" id="PF07859">
    <property type="entry name" value="Abhydrolase_3"/>
    <property type="match status" value="1"/>
</dbReference>
<dbReference type="RefSeq" id="WP_004946943.1">
    <property type="nucleotide sequence ID" value="NZ_KB849643.1"/>
</dbReference>